<feature type="transmembrane region" description="Helical" evidence="6">
    <location>
        <begin position="274"/>
        <end position="298"/>
    </location>
</feature>
<dbReference type="SUPFAM" id="SSF103473">
    <property type="entry name" value="MFS general substrate transporter"/>
    <property type="match status" value="1"/>
</dbReference>
<dbReference type="EMBL" id="JAIXMP010000001">
    <property type="protein sequence ID" value="KAI9278312.1"/>
    <property type="molecule type" value="Genomic_DNA"/>
</dbReference>
<dbReference type="InterPro" id="IPR011701">
    <property type="entry name" value="MFS"/>
</dbReference>
<keyword evidence="9" id="KW-1185">Reference proteome</keyword>
<feature type="transmembrane region" description="Helical" evidence="6">
    <location>
        <begin position="81"/>
        <end position="99"/>
    </location>
</feature>
<keyword evidence="5 6" id="KW-0472">Membrane</keyword>
<evidence type="ECO:0000259" key="7">
    <source>
        <dbReference type="PROSITE" id="PS50850"/>
    </source>
</evidence>
<dbReference type="GO" id="GO:0022857">
    <property type="term" value="F:transmembrane transporter activity"/>
    <property type="evidence" value="ECO:0007669"/>
    <property type="project" value="InterPro"/>
</dbReference>
<dbReference type="Pfam" id="PF07690">
    <property type="entry name" value="MFS_1"/>
    <property type="match status" value="1"/>
</dbReference>
<evidence type="ECO:0000256" key="2">
    <source>
        <dbReference type="ARBA" id="ARBA00022448"/>
    </source>
</evidence>
<feature type="transmembrane region" description="Helical" evidence="6">
    <location>
        <begin position="340"/>
        <end position="359"/>
    </location>
</feature>
<feature type="transmembrane region" description="Helical" evidence="6">
    <location>
        <begin position="400"/>
        <end position="422"/>
    </location>
</feature>
<keyword evidence="3 6" id="KW-0812">Transmembrane</keyword>
<reference evidence="8" key="2">
    <citation type="submission" date="2023-02" db="EMBL/GenBank/DDBJ databases">
        <authorList>
            <consortium name="DOE Joint Genome Institute"/>
            <person name="Mondo S.J."/>
            <person name="Chang Y."/>
            <person name="Wang Y."/>
            <person name="Ahrendt S."/>
            <person name="Andreopoulos W."/>
            <person name="Barry K."/>
            <person name="Beard J."/>
            <person name="Benny G.L."/>
            <person name="Blankenship S."/>
            <person name="Bonito G."/>
            <person name="Cuomo C."/>
            <person name="Desiro A."/>
            <person name="Gervers K.A."/>
            <person name="Hundley H."/>
            <person name="Kuo A."/>
            <person name="LaButti K."/>
            <person name="Lang B.F."/>
            <person name="Lipzen A."/>
            <person name="O'Donnell K."/>
            <person name="Pangilinan J."/>
            <person name="Reynolds N."/>
            <person name="Sandor L."/>
            <person name="Smith M.W."/>
            <person name="Tsang A."/>
            <person name="Grigoriev I.V."/>
            <person name="Stajich J.E."/>
            <person name="Spatafora J.W."/>
        </authorList>
    </citation>
    <scope>NUCLEOTIDE SEQUENCE</scope>
    <source>
        <strain evidence="8">RSA 2281</strain>
    </source>
</reference>
<evidence type="ECO:0000256" key="1">
    <source>
        <dbReference type="ARBA" id="ARBA00004141"/>
    </source>
</evidence>
<organism evidence="8 9">
    <name type="scientific">Phascolomyces articulosus</name>
    <dbReference type="NCBI Taxonomy" id="60185"/>
    <lineage>
        <taxon>Eukaryota</taxon>
        <taxon>Fungi</taxon>
        <taxon>Fungi incertae sedis</taxon>
        <taxon>Mucoromycota</taxon>
        <taxon>Mucoromycotina</taxon>
        <taxon>Mucoromycetes</taxon>
        <taxon>Mucorales</taxon>
        <taxon>Lichtheimiaceae</taxon>
        <taxon>Phascolomyces</taxon>
    </lineage>
</organism>
<feature type="transmembrane region" description="Helical" evidence="6">
    <location>
        <begin position="111"/>
        <end position="136"/>
    </location>
</feature>
<feature type="transmembrane region" description="Helical" evidence="6">
    <location>
        <begin position="365"/>
        <end position="388"/>
    </location>
</feature>
<feature type="domain" description="Major facilitator superfamily (MFS) profile" evidence="7">
    <location>
        <begin position="46"/>
        <end position="456"/>
    </location>
</feature>
<dbReference type="AlphaFoldDB" id="A0AAD5KYA7"/>
<evidence type="ECO:0000256" key="3">
    <source>
        <dbReference type="ARBA" id="ARBA00022692"/>
    </source>
</evidence>
<gene>
    <name evidence="8" type="ORF">BDA99DRAFT_491828</name>
</gene>
<evidence type="ECO:0000313" key="8">
    <source>
        <dbReference type="EMBL" id="KAI9278312.1"/>
    </source>
</evidence>
<name>A0AAD5KYA7_9FUNG</name>
<feature type="transmembrane region" description="Helical" evidence="6">
    <location>
        <begin position="310"/>
        <end position="328"/>
    </location>
</feature>
<keyword evidence="4 6" id="KW-1133">Transmembrane helix</keyword>
<dbReference type="Proteomes" id="UP001209540">
    <property type="component" value="Unassembled WGS sequence"/>
</dbReference>
<comment type="subcellular location">
    <subcellularLocation>
        <location evidence="1">Membrane</location>
        <topology evidence="1">Multi-pass membrane protein</topology>
    </subcellularLocation>
</comment>
<keyword evidence="2" id="KW-0813">Transport</keyword>
<dbReference type="FunFam" id="1.20.1250.20:FF:000013">
    <property type="entry name" value="MFS general substrate transporter"/>
    <property type="match status" value="1"/>
</dbReference>
<accession>A0AAD5KYA7</accession>
<dbReference type="PROSITE" id="PS50850">
    <property type="entry name" value="MFS"/>
    <property type="match status" value="1"/>
</dbReference>
<dbReference type="GO" id="GO:0016020">
    <property type="term" value="C:membrane"/>
    <property type="evidence" value="ECO:0007669"/>
    <property type="project" value="UniProtKB-SubCell"/>
</dbReference>
<feature type="transmembrane region" description="Helical" evidence="6">
    <location>
        <begin position="142"/>
        <end position="162"/>
    </location>
</feature>
<evidence type="ECO:0000256" key="5">
    <source>
        <dbReference type="ARBA" id="ARBA00023136"/>
    </source>
</evidence>
<protein>
    <submittedName>
        <fullName evidence="8">Major facilitator superfamily domain-containing protein</fullName>
    </submittedName>
</protein>
<dbReference type="FunFam" id="1.20.1250.20:FF:000034">
    <property type="entry name" value="MFS general substrate transporter"/>
    <property type="match status" value="1"/>
</dbReference>
<evidence type="ECO:0000313" key="9">
    <source>
        <dbReference type="Proteomes" id="UP001209540"/>
    </source>
</evidence>
<proteinExistence type="predicted"/>
<comment type="caution">
    <text evidence="8">The sequence shown here is derived from an EMBL/GenBank/DDBJ whole genome shotgun (WGS) entry which is preliminary data.</text>
</comment>
<evidence type="ECO:0000256" key="4">
    <source>
        <dbReference type="ARBA" id="ARBA00022989"/>
    </source>
</evidence>
<dbReference type="PANTHER" id="PTHR43791:SF36">
    <property type="entry name" value="TRANSPORTER, PUTATIVE (AFU_ORTHOLOGUE AFUA_6G08340)-RELATED"/>
    <property type="match status" value="1"/>
</dbReference>
<dbReference type="InterPro" id="IPR036259">
    <property type="entry name" value="MFS_trans_sf"/>
</dbReference>
<feature type="transmembrane region" description="Helical" evidence="6">
    <location>
        <begin position="428"/>
        <end position="450"/>
    </location>
</feature>
<dbReference type="InterPro" id="IPR020846">
    <property type="entry name" value="MFS_dom"/>
</dbReference>
<dbReference type="Gene3D" id="1.20.1250.20">
    <property type="entry name" value="MFS general substrate transporter like domains"/>
    <property type="match status" value="2"/>
</dbReference>
<feature type="transmembrane region" description="Helical" evidence="6">
    <location>
        <begin position="206"/>
        <end position="226"/>
    </location>
</feature>
<dbReference type="PANTHER" id="PTHR43791">
    <property type="entry name" value="PERMEASE-RELATED"/>
    <property type="match status" value="1"/>
</dbReference>
<evidence type="ECO:0000256" key="6">
    <source>
        <dbReference type="SAM" id="Phobius"/>
    </source>
</evidence>
<reference evidence="8" key="1">
    <citation type="journal article" date="2022" name="IScience">
        <title>Evolution of zygomycete secretomes and the origins of terrestrial fungal ecologies.</title>
        <authorList>
            <person name="Chang Y."/>
            <person name="Wang Y."/>
            <person name="Mondo S."/>
            <person name="Ahrendt S."/>
            <person name="Andreopoulos W."/>
            <person name="Barry K."/>
            <person name="Beard J."/>
            <person name="Benny G.L."/>
            <person name="Blankenship S."/>
            <person name="Bonito G."/>
            <person name="Cuomo C."/>
            <person name="Desiro A."/>
            <person name="Gervers K.A."/>
            <person name="Hundley H."/>
            <person name="Kuo A."/>
            <person name="LaButti K."/>
            <person name="Lang B.F."/>
            <person name="Lipzen A."/>
            <person name="O'Donnell K."/>
            <person name="Pangilinan J."/>
            <person name="Reynolds N."/>
            <person name="Sandor L."/>
            <person name="Smith M.E."/>
            <person name="Tsang A."/>
            <person name="Grigoriev I.V."/>
            <person name="Stajich J.E."/>
            <person name="Spatafora J.W."/>
        </authorList>
    </citation>
    <scope>NUCLEOTIDE SEQUENCE</scope>
    <source>
        <strain evidence="8">RSA 2281</strain>
    </source>
</reference>
<feature type="transmembrane region" description="Helical" evidence="6">
    <location>
        <begin position="174"/>
        <end position="194"/>
    </location>
</feature>
<sequence>MTYVLPSQQPPDTSMDTKEINLVSILHRPDADDIKSTLLRKLDIRLIPLLSVLYLLCFLDRSNIGNAKLGGLEQDLHMDHFQYQWSLSIFFAGYIIFQVPSNIIMRRWRPAFWLSFLMLSWGIVATAMAACSNFAGLMVCRLLLGCFEAGFFPGVIYMLSLWYTRQEYGRRVGLFFSFGSLAGAFGGILAYGISQIPTHTLATWQWLFIIEGSPSILIAVFAAWYLPDKPEKAKFLTSDERQLEVERLAEDAGVSKDQSFSWGQAASVYQDWKLYVYIFIYLMGAIMIHGVTLFLPSIVAGMGEWTNAQAQLLTTPPYILAFIATIAVGRSSDHFFERAWHMVGCDLLGILGFLLLVLVPQHLVAVHYVAACMVVIAVYASVPAKVAWFTNNFGGLTRRAIASATIVSVGLVGGIFGGQIYYDGPEYKNGNTIVCACTAAQLTAVLFLRFRLARENKRRSQLSEHEKELELAKYGGPTLIGDRHPDYRYVL</sequence>